<sequence>MLNHLTAMTLLLLGASVIGYLFSALKETMDFKRAVVRFKSRKVTQSVIDQYDVKIFKLGGKRVNIGDEVKIVLDNEEQLKGFVLGAKKKLNALAVITELDEIVELNIRQIRKLRIVTKYGRLF</sequence>
<keyword evidence="1" id="KW-0812">Transmembrane</keyword>
<protein>
    <submittedName>
        <fullName evidence="2">Uncharacterized protein</fullName>
    </submittedName>
</protein>
<name>A0A1G5RTC1_9FIRM</name>
<keyword evidence="1" id="KW-0472">Membrane</keyword>
<dbReference type="Proteomes" id="UP000199208">
    <property type="component" value="Unassembled WGS sequence"/>
</dbReference>
<dbReference type="STRING" id="1120920.SAMN03080599_00513"/>
<evidence type="ECO:0000256" key="1">
    <source>
        <dbReference type="SAM" id="Phobius"/>
    </source>
</evidence>
<feature type="transmembrane region" description="Helical" evidence="1">
    <location>
        <begin position="6"/>
        <end position="25"/>
    </location>
</feature>
<dbReference type="EMBL" id="FMWL01000002">
    <property type="protein sequence ID" value="SCZ77000.1"/>
    <property type="molecule type" value="Genomic_DNA"/>
</dbReference>
<dbReference type="RefSeq" id="WP_092589317.1">
    <property type="nucleotide sequence ID" value="NZ_FMWL01000002.1"/>
</dbReference>
<keyword evidence="1" id="KW-1133">Transmembrane helix</keyword>
<organism evidence="2 3">
    <name type="scientific">Acidaminobacter hydrogenoformans DSM 2784</name>
    <dbReference type="NCBI Taxonomy" id="1120920"/>
    <lineage>
        <taxon>Bacteria</taxon>
        <taxon>Bacillati</taxon>
        <taxon>Bacillota</taxon>
        <taxon>Clostridia</taxon>
        <taxon>Peptostreptococcales</taxon>
        <taxon>Acidaminobacteraceae</taxon>
        <taxon>Acidaminobacter</taxon>
    </lineage>
</organism>
<keyword evidence="3" id="KW-1185">Reference proteome</keyword>
<reference evidence="2 3" key="1">
    <citation type="submission" date="2016-10" db="EMBL/GenBank/DDBJ databases">
        <authorList>
            <person name="de Groot N.N."/>
        </authorList>
    </citation>
    <scope>NUCLEOTIDE SEQUENCE [LARGE SCALE GENOMIC DNA]</scope>
    <source>
        <strain evidence="2 3">DSM 2784</strain>
    </source>
</reference>
<dbReference type="AlphaFoldDB" id="A0A1G5RTC1"/>
<gene>
    <name evidence="2" type="ORF">SAMN03080599_00513</name>
</gene>
<proteinExistence type="predicted"/>
<evidence type="ECO:0000313" key="2">
    <source>
        <dbReference type="EMBL" id="SCZ77000.1"/>
    </source>
</evidence>
<dbReference type="OrthoDB" id="1954971at2"/>
<accession>A0A1G5RTC1</accession>
<evidence type="ECO:0000313" key="3">
    <source>
        <dbReference type="Proteomes" id="UP000199208"/>
    </source>
</evidence>